<dbReference type="InterPro" id="IPR003331">
    <property type="entry name" value="UDP_GlcNAc_Epimerase_2_dom"/>
</dbReference>
<feature type="domain" description="UDP-N-acetylglucosamine 2-epimerase" evidence="2">
    <location>
        <begin position="27"/>
        <end position="352"/>
    </location>
</feature>
<proteinExistence type="inferred from homology"/>
<dbReference type="Pfam" id="PF02350">
    <property type="entry name" value="Epimerase_2"/>
    <property type="match status" value="1"/>
</dbReference>
<dbReference type="NCBIfam" id="TIGR00236">
    <property type="entry name" value="wecB"/>
    <property type="match status" value="1"/>
</dbReference>
<evidence type="ECO:0000256" key="1">
    <source>
        <dbReference type="RuleBase" id="RU003513"/>
    </source>
</evidence>
<sequence length="358" mass="40946">MRKIVTIVGARPQFIKAAPVSRVLRRTYQEILVNTGQHYDFNMAGVFFDELQIPRPDYNLEVGSHSHGKQTGMMLDKIEDVLFREKPDGVLVYGDTNSTLAGALAASKLYIPLFHIEAGLRSYNKQMPEEINRILTDQVSDLLFAPTETAVHNLALENIKHHVHMSGDVMYDAVLYNYELAQSKFDVSKYGLSKYAYYLCTIHRAENTDHPERLKAIVESLVRLDLPVIVPLHPRTHRILKEQGLWDFIHRHPHIHLTEPVSYLEMLILEMEAKAIITDSGGVQKEAYFAKVPCYTLRDETEWVETVNIGWNQLIDPFTMDLSAMIKQADLGPYQENLYGDGLASQKIINAIQEYFEN</sequence>
<dbReference type="GO" id="GO:0008761">
    <property type="term" value="F:UDP-N-acetylglucosamine 2-epimerase activity"/>
    <property type="evidence" value="ECO:0007669"/>
    <property type="project" value="UniProtKB-EC"/>
</dbReference>
<comment type="caution">
    <text evidence="3">The sequence shown here is derived from an EMBL/GenBank/DDBJ whole genome shotgun (WGS) entry which is preliminary data.</text>
</comment>
<dbReference type="PANTHER" id="PTHR43174">
    <property type="entry name" value="UDP-N-ACETYLGLUCOSAMINE 2-EPIMERASE"/>
    <property type="match status" value="1"/>
</dbReference>
<dbReference type="InterPro" id="IPR029767">
    <property type="entry name" value="WecB-like"/>
</dbReference>
<comment type="similarity">
    <text evidence="1">Belongs to the UDP-N-acetylglucosamine 2-epimerase family.</text>
</comment>
<name>A0ABW0K204_9BACL</name>
<dbReference type="SUPFAM" id="SSF53756">
    <property type="entry name" value="UDP-Glycosyltransferase/glycogen phosphorylase"/>
    <property type="match status" value="1"/>
</dbReference>
<dbReference type="PANTHER" id="PTHR43174:SF1">
    <property type="entry name" value="UDP-N-ACETYLGLUCOSAMINE 2-EPIMERASE"/>
    <property type="match status" value="1"/>
</dbReference>
<dbReference type="RefSeq" id="WP_270880505.1">
    <property type="nucleotide sequence ID" value="NZ_JAQFVF010000033.1"/>
</dbReference>
<organism evidence="3 4">
    <name type="scientific">Paenibacillus aestuarii</name>
    <dbReference type="NCBI Taxonomy" id="516965"/>
    <lineage>
        <taxon>Bacteria</taxon>
        <taxon>Bacillati</taxon>
        <taxon>Bacillota</taxon>
        <taxon>Bacilli</taxon>
        <taxon>Bacillales</taxon>
        <taxon>Paenibacillaceae</taxon>
        <taxon>Paenibacillus</taxon>
    </lineage>
</organism>
<evidence type="ECO:0000313" key="4">
    <source>
        <dbReference type="Proteomes" id="UP001596044"/>
    </source>
</evidence>
<reference evidence="4" key="1">
    <citation type="journal article" date="2019" name="Int. J. Syst. Evol. Microbiol.">
        <title>The Global Catalogue of Microorganisms (GCM) 10K type strain sequencing project: providing services to taxonomists for standard genome sequencing and annotation.</title>
        <authorList>
            <consortium name="The Broad Institute Genomics Platform"/>
            <consortium name="The Broad Institute Genome Sequencing Center for Infectious Disease"/>
            <person name="Wu L."/>
            <person name="Ma J."/>
        </authorList>
    </citation>
    <scope>NUCLEOTIDE SEQUENCE [LARGE SCALE GENOMIC DNA]</scope>
    <source>
        <strain evidence="4">KACC 11904</strain>
    </source>
</reference>
<protein>
    <submittedName>
        <fullName evidence="3">Non-hydrolyzing UDP-N-acetylglucosamine 2-epimerase</fullName>
        <ecNumber evidence="3">5.1.3.14</ecNumber>
    </submittedName>
</protein>
<keyword evidence="1 3" id="KW-0413">Isomerase</keyword>
<dbReference type="Proteomes" id="UP001596044">
    <property type="component" value="Unassembled WGS sequence"/>
</dbReference>
<dbReference type="EC" id="5.1.3.14" evidence="3"/>
<dbReference type="CDD" id="cd03786">
    <property type="entry name" value="GTB_UDP-GlcNAc_2-Epimerase"/>
    <property type="match status" value="1"/>
</dbReference>
<keyword evidence="4" id="KW-1185">Reference proteome</keyword>
<evidence type="ECO:0000313" key="3">
    <source>
        <dbReference type="EMBL" id="MFC5446797.1"/>
    </source>
</evidence>
<gene>
    <name evidence="3" type="primary">wecB</name>
    <name evidence="3" type="ORF">ACFPOG_00840</name>
</gene>
<accession>A0ABW0K204</accession>
<dbReference type="EMBL" id="JBHSMJ010000004">
    <property type="protein sequence ID" value="MFC5446797.1"/>
    <property type="molecule type" value="Genomic_DNA"/>
</dbReference>
<evidence type="ECO:0000259" key="2">
    <source>
        <dbReference type="Pfam" id="PF02350"/>
    </source>
</evidence>
<dbReference type="Gene3D" id="3.40.50.2000">
    <property type="entry name" value="Glycogen Phosphorylase B"/>
    <property type="match status" value="2"/>
</dbReference>